<keyword evidence="1" id="KW-1133">Transmembrane helix</keyword>
<keyword evidence="1" id="KW-0812">Transmembrane</keyword>
<reference evidence="2" key="1">
    <citation type="submission" date="2023-10" db="EMBL/GenBank/DDBJ databases">
        <title>Genome assembly of Pristionchus species.</title>
        <authorList>
            <person name="Yoshida K."/>
            <person name="Sommer R.J."/>
        </authorList>
    </citation>
    <scope>NUCLEOTIDE SEQUENCE</scope>
    <source>
        <strain evidence="2">RS5133</strain>
    </source>
</reference>
<feature type="non-terminal residue" evidence="2">
    <location>
        <position position="1"/>
    </location>
</feature>
<accession>A0AAV5VGT3</accession>
<evidence type="ECO:0000313" key="3">
    <source>
        <dbReference type="Proteomes" id="UP001432322"/>
    </source>
</evidence>
<name>A0AAV5VGT3_9BILA</name>
<feature type="transmembrane region" description="Helical" evidence="1">
    <location>
        <begin position="63"/>
        <end position="82"/>
    </location>
</feature>
<protein>
    <submittedName>
        <fullName evidence="2">Uncharacterized protein</fullName>
    </submittedName>
</protein>
<dbReference type="EMBL" id="BTSY01000003">
    <property type="protein sequence ID" value="GMT17624.1"/>
    <property type="molecule type" value="Genomic_DNA"/>
</dbReference>
<keyword evidence="3" id="KW-1185">Reference proteome</keyword>
<feature type="transmembrane region" description="Helical" evidence="1">
    <location>
        <begin position="12"/>
        <end position="32"/>
    </location>
</feature>
<proteinExistence type="predicted"/>
<dbReference type="AlphaFoldDB" id="A0AAV5VGT3"/>
<evidence type="ECO:0000256" key="1">
    <source>
        <dbReference type="SAM" id="Phobius"/>
    </source>
</evidence>
<organism evidence="2 3">
    <name type="scientific">Pristionchus fissidentatus</name>
    <dbReference type="NCBI Taxonomy" id="1538716"/>
    <lineage>
        <taxon>Eukaryota</taxon>
        <taxon>Metazoa</taxon>
        <taxon>Ecdysozoa</taxon>
        <taxon>Nematoda</taxon>
        <taxon>Chromadorea</taxon>
        <taxon>Rhabditida</taxon>
        <taxon>Rhabditina</taxon>
        <taxon>Diplogasteromorpha</taxon>
        <taxon>Diplogasteroidea</taxon>
        <taxon>Neodiplogasteridae</taxon>
        <taxon>Pristionchus</taxon>
    </lineage>
</organism>
<sequence length="114" mass="12947">VLPFVPSYDDVAYFIYYYGIFLALIPCGAMIYACQTGRLSYDSVIAVGMYSSFWMFYQKMTSSFFVSILLTAITGLLEYGGWMSKDKRNISGSISRIGIFVVDNFERFVMQPAL</sequence>
<evidence type="ECO:0000313" key="2">
    <source>
        <dbReference type="EMBL" id="GMT17624.1"/>
    </source>
</evidence>
<gene>
    <name evidence="2" type="ORF">PFISCL1PPCAC_8921</name>
</gene>
<comment type="caution">
    <text evidence="2">The sequence shown here is derived from an EMBL/GenBank/DDBJ whole genome shotgun (WGS) entry which is preliminary data.</text>
</comment>
<dbReference type="Proteomes" id="UP001432322">
    <property type="component" value="Unassembled WGS sequence"/>
</dbReference>
<keyword evidence="1" id="KW-0472">Membrane</keyword>